<evidence type="ECO:0000313" key="5">
    <source>
        <dbReference type="Proteomes" id="UP000219050"/>
    </source>
</evidence>
<dbReference type="Pfam" id="PF05175">
    <property type="entry name" value="MTS"/>
    <property type="match status" value="1"/>
</dbReference>
<dbReference type="AlphaFoldDB" id="A0A291LV59"/>
<dbReference type="GO" id="GO:0032259">
    <property type="term" value="P:methylation"/>
    <property type="evidence" value="ECO:0007669"/>
    <property type="project" value="UniProtKB-KW"/>
</dbReference>
<accession>A0A291LV59</accession>
<organism evidence="4 5">
    <name type="scientific">Pacificitalea manganoxidans</name>
    <dbReference type="NCBI Taxonomy" id="1411902"/>
    <lineage>
        <taxon>Bacteria</taxon>
        <taxon>Pseudomonadati</taxon>
        <taxon>Pseudomonadota</taxon>
        <taxon>Alphaproteobacteria</taxon>
        <taxon>Rhodobacterales</taxon>
        <taxon>Paracoccaceae</taxon>
        <taxon>Pacificitalea</taxon>
    </lineage>
</organism>
<dbReference type="KEGG" id="cmag:CBW24_00230"/>
<dbReference type="EMBL" id="CP021404">
    <property type="protein sequence ID" value="ATI40589.1"/>
    <property type="molecule type" value="Genomic_DNA"/>
</dbReference>
<dbReference type="GO" id="GO:0008757">
    <property type="term" value="F:S-adenosylmethionine-dependent methyltransferase activity"/>
    <property type="evidence" value="ECO:0007669"/>
    <property type="project" value="UniProtKB-ARBA"/>
</dbReference>
<dbReference type="RefSeq" id="WP_097372283.1">
    <property type="nucleotide sequence ID" value="NZ_CP021404.1"/>
</dbReference>
<dbReference type="Proteomes" id="UP000219050">
    <property type="component" value="Chromosome"/>
</dbReference>
<protein>
    <submittedName>
        <fullName evidence="4">Methyltransferase</fullName>
    </submittedName>
</protein>
<dbReference type="PANTHER" id="PTHR47739">
    <property type="entry name" value="TRNA1(VAL) (ADENINE(37)-N6)-METHYLTRANSFERASE"/>
    <property type="match status" value="1"/>
</dbReference>
<reference evidence="4 5" key="1">
    <citation type="submission" date="2017-05" db="EMBL/GenBank/DDBJ databases">
        <title>Comparative genomic and metabolic analysis of manganese-oxidizing mechanisms in Celeribater manganoxidans DY25T: its adaption to the environment of polymetallic nodule.</title>
        <authorList>
            <person name="Wang X."/>
        </authorList>
    </citation>
    <scope>NUCLEOTIDE SEQUENCE [LARGE SCALE GENOMIC DNA]</scope>
    <source>
        <strain evidence="4 5">DY25</strain>
    </source>
</reference>
<keyword evidence="4" id="KW-0808">Transferase</keyword>
<proteinExistence type="predicted"/>
<dbReference type="OrthoDB" id="5489421at2"/>
<evidence type="ECO:0000313" key="4">
    <source>
        <dbReference type="EMBL" id="ATI40589.1"/>
    </source>
</evidence>
<dbReference type="CDD" id="cd02440">
    <property type="entry name" value="AdoMet_MTases"/>
    <property type="match status" value="1"/>
</dbReference>
<dbReference type="GO" id="GO:0003676">
    <property type="term" value="F:nucleic acid binding"/>
    <property type="evidence" value="ECO:0007669"/>
    <property type="project" value="InterPro"/>
</dbReference>
<dbReference type="GO" id="GO:0008170">
    <property type="term" value="F:N-methyltransferase activity"/>
    <property type="evidence" value="ECO:0007669"/>
    <property type="project" value="UniProtKB-ARBA"/>
</dbReference>
<dbReference type="InterPro" id="IPR007848">
    <property type="entry name" value="Small_mtfrase_dom"/>
</dbReference>
<dbReference type="SUPFAM" id="SSF53335">
    <property type="entry name" value="S-adenosyl-L-methionine-dependent methyltransferases"/>
    <property type="match status" value="1"/>
</dbReference>
<gene>
    <name evidence="4" type="ORF">CBW24_00230</name>
</gene>
<dbReference type="InterPro" id="IPR029063">
    <property type="entry name" value="SAM-dependent_MTases_sf"/>
</dbReference>
<keyword evidence="2" id="KW-0949">S-adenosyl-L-methionine</keyword>
<evidence type="ECO:0000256" key="2">
    <source>
        <dbReference type="ARBA" id="ARBA00022691"/>
    </source>
</evidence>
<dbReference type="PROSITE" id="PS00092">
    <property type="entry name" value="N6_MTASE"/>
    <property type="match status" value="1"/>
</dbReference>
<dbReference type="PANTHER" id="PTHR47739:SF1">
    <property type="entry name" value="TRNA1(VAL) (ADENINE(37)-N6)-METHYLTRANSFERASE"/>
    <property type="match status" value="1"/>
</dbReference>
<keyword evidence="5" id="KW-1185">Reference proteome</keyword>
<sequence>MFHVTPSSCDKFLSGRIRLWQPARGYRAGVDPVFLAAACPARPGDTVLELGCGVGAASLCLGARVAGLHLTGVERHAPTAALARRNAQENRRADTPEMDVIEADLADLPAPLRARSFDHVIANPPYFDRSRGSRAEGAAREAAMGEDTPLATWLECAARRLRPRGWLTLIHHPTRLPDILSALPDRLGSVEILPLAPRTGREASLVLIRARKGGGAAPRLHFPVILHEGAQHLADGEDYSRQISAVLRDAAPMPGLAP</sequence>
<name>A0A291LV59_9RHOB</name>
<dbReference type="Gene3D" id="3.40.50.150">
    <property type="entry name" value="Vaccinia Virus protein VP39"/>
    <property type="match status" value="1"/>
</dbReference>
<feature type="domain" description="Methyltransferase small" evidence="3">
    <location>
        <begin position="35"/>
        <end position="129"/>
    </location>
</feature>
<keyword evidence="1 4" id="KW-0489">Methyltransferase</keyword>
<dbReference type="InterPro" id="IPR050210">
    <property type="entry name" value="tRNA_Adenine-N(6)_MTase"/>
</dbReference>
<evidence type="ECO:0000256" key="1">
    <source>
        <dbReference type="ARBA" id="ARBA00022603"/>
    </source>
</evidence>
<evidence type="ECO:0000259" key="3">
    <source>
        <dbReference type="Pfam" id="PF05175"/>
    </source>
</evidence>
<dbReference type="InterPro" id="IPR002052">
    <property type="entry name" value="DNA_methylase_N6_adenine_CS"/>
</dbReference>